<dbReference type="GO" id="GO:0006515">
    <property type="term" value="P:protein quality control for misfolded or incompletely synthesized proteins"/>
    <property type="evidence" value="ECO:0007669"/>
    <property type="project" value="TreeGrafter"/>
</dbReference>
<evidence type="ECO:0000256" key="2">
    <source>
        <dbReference type="RuleBase" id="RU003567"/>
    </source>
</evidence>
<dbReference type="AlphaFoldDB" id="A0A931B6T3"/>
<dbReference type="Gene3D" id="3.90.226.10">
    <property type="entry name" value="2-enoyl-CoA Hydratase, Chain A, domain 1"/>
    <property type="match status" value="1"/>
</dbReference>
<dbReference type="GO" id="GO:0004176">
    <property type="term" value="F:ATP-dependent peptidase activity"/>
    <property type="evidence" value="ECO:0007669"/>
    <property type="project" value="InterPro"/>
</dbReference>
<dbReference type="GO" id="GO:0009368">
    <property type="term" value="C:endopeptidase Clp complex"/>
    <property type="evidence" value="ECO:0007669"/>
    <property type="project" value="TreeGrafter"/>
</dbReference>
<protein>
    <recommendedName>
        <fullName evidence="2">ATP-dependent Clp protease proteolytic subunit</fullName>
    </recommendedName>
</protein>
<dbReference type="GO" id="GO:0004252">
    <property type="term" value="F:serine-type endopeptidase activity"/>
    <property type="evidence" value="ECO:0007669"/>
    <property type="project" value="InterPro"/>
</dbReference>
<dbReference type="InterPro" id="IPR023562">
    <property type="entry name" value="ClpP/TepA"/>
</dbReference>
<keyword evidence="3" id="KW-0645">Protease</keyword>
<comment type="caution">
    <text evidence="3">The sequence shown here is derived from an EMBL/GenBank/DDBJ whole genome shotgun (WGS) entry which is preliminary data.</text>
</comment>
<reference evidence="3" key="1">
    <citation type="submission" date="2020-11" db="EMBL/GenBank/DDBJ databases">
        <title>Isolation and identification of active actinomycetes.</title>
        <authorList>
            <person name="Yu B."/>
        </authorList>
    </citation>
    <scope>NUCLEOTIDE SEQUENCE</scope>
    <source>
        <strain evidence="3">NEAU-YB345</strain>
    </source>
</reference>
<dbReference type="PRINTS" id="PR00127">
    <property type="entry name" value="CLPPROTEASEP"/>
</dbReference>
<evidence type="ECO:0000256" key="1">
    <source>
        <dbReference type="ARBA" id="ARBA00007039"/>
    </source>
</evidence>
<dbReference type="InterPro" id="IPR029045">
    <property type="entry name" value="ClpP/crotonase-like_dom_sf"/>
</dbReference>
<dbReference type="PANTHER" id="PTHR10381">
    <property type="entry name" value="ATP-DEPENDENT CLP PROTEASE PROTEOLYTIC SUBUNIT"/>
    <property type="match status" value="1"/>
</dbReference>
<gene>
    <name evidence="3" type="ORF">I2501_18675</name>
</gene>
<proteinExistence type="inferred from homology"/>
<accession>A0A931B6T3</accession>
<dbReference type="InterPro" id="IPR001907">
    <property type="entry name" value="ClpP"/>
</dbReference>
<dbReference type="EMBL" id="JADPRT010000007">
    <property type="protein sequence ID" value="MBF9070051.1"/>
    <property type="molecule type" value="Genomic_DNA"/>
</dbReference>
<keyword evidence="3" id="KW-0378">Hydrolase</keyword>
<name>A0A931B6T3_9ACTN</name>
<dbReference type="SUPFAM" id="SSF52096">
    <property type="entry name" value="ClpP/crotonase"/>
    <property type="match status" value="1"/>
</dbReference>
<dbReference type="Pfam" id="PF00574">
    <property type="entry name" value="CLP_protease"/>
    <property type="match status" value="1"/>
</dbReference>
<organism evidence="3 4">
    <name type="scientific">Streptacidiphilus fuscans</name>
    <dbReference type="NCBI Taxonomy" id="2789292"/>
    <lineage>
        <taxon>Bacteria</taxon>
        <taxon>Bacillati</taxon>
        <taxon>Actinomycetota</taxon>
        <taxon>Actinomycetes</taxon>
        <taxon>Kitasatosporales</taxon>
        <taxon>Streptomycetaceae</taxon>
        <taxon>Streptacidiphilus</taxon>
    </lineage>
</organism>
<evidence type="ECO:0000313" key="4">
    <source>
        <dbReference type="Proteomes" id="UP000657385"/>
    </source>
</evidence>
<dbReference type="Proteomes" id="UP000657385">
    <property type="component" value="Unassembled WGS sequence"/>
</dbReference>
<evidence type="ECO:0000313" key="3">
    <source>
        <dbReference type="EMBL" id="MBF9070051.1"/>
    </source>
</evidence>
<dbReference type="RefSeq" id="WP_196195217.1">
    <property type="nucleotide sequence ID" value="NZ_JADPRT010000007.1"/>
</dbReference>
<dbReference type="GO" id="GO:0051117">
    <property type="term" value="F:ATPase binding"/>
    <property type="evidence" value="ECO:0007669"/>
    <property type="project" value="TreeGrafter"/>
</dbReference>
<sequence>MPTDRLRDPFREQLLEQRVVTLTGPLDDTACAEAAAELLHLDRADPGRELSLYLNSSGGALTPLLGLVDVVRSLACPVQTVCLGHAERTAAVLLAVGTPGRRVVMPQARLLLAHPSPETEPDGHPLAAEELMHHADSWERRLRAVEALLAEVTGTSVERVRHDLEHGLAMGAEQAVGYGLADTIGRRPPNG</sequence>
<dbReference type="CDD" id="cd07017">
    <property type="entry name" value="S14_ClpP_2"/>
    <property type="match status" value="1"/>
</dbReference>
<keyword evidence="4" id="KW-1185">Reference proteome</keyword>
<comment type="similarity">
    <text evidence="1 2">Belongs to the peptidase S14 family.</text>
</comment>
<dbReference type="PANTHER" id="PTHR10381:SF26">
    <property type="entry name" value="ATP-DEPENDENT CLP PROTEASE PROTEOLYTIC SUBUNIT-LIKE-RELATED"/>
    <property type="match status" value="1"/>
</dbReference>